<name>A0A645EFA7_9ZZZZ</name>
<organism evidence="1">
    <name type="scientific">bioreactor metagenome</name>
    <dbReference type="NCBI Taxonomy" id="1076179"/>
    <lineage>
        <taxon>unclassified sequences</taxon>
        <taxon>metagenomes</taxon>
        <taxon>ecological metagenomes</taxon>
    </lineage>
</organism>
<comment type="caution">
    <text evidence="1">The sequence shown here is derived from an EMBL/GenBank/DDBJ whole genome shotgun (WGS) entry which is preliminary data.</text>
</comment>
<protein>
    <submittedName>
        <fullName evidence="1">Uncharacterized protein</fullName>
    </submittedName>
</protein>
<proteinExistence type="predicted"/>
<gene>
    <name evidence="1" type="ORF">SDC9_147777</name>
</gene>
<sequence length="83" mass="9462">MFGEVIGGHKHEGHLHKFRGLEREAGDGDPVFCAALLFPYDKQHTQNGQTAHNHHPVELLKEGWLMHEPHTNKHGYHAQPVEQ</sequence>
<accession>A0A645EFA7</accession>
<evidence type="ECO:0000313" key="1">
    <source>
        <dbReference type="EMBL" id="MPN00581.1"/>
    </source>
</evidence>
<reference evidence="1" key="1">
    <citation type="submission" date="2019-08" db="EMBL/GenBank/DDBJ databases">
        <authorList>
            <person name="Kucharzyk K."/>
            <person name="Murdoch R.W."/>
            <person name="Higgins S."/>
            <person name="Loffler F."/>
        </authorList>
    </citation>
    <scope>NUCLEOTIDE SEQUENCE</scope>
</reference>
<dbReference type="EMBL" id="VSSQ01046618">
    <property type="protein sequence ID" value="MPN00581.1"/>
    <property type="molecule type" value="Genomic_DNA"/>
</dbReference>
<dbReference type="AlphaFoldDB" id="A0A645EFA7"/>